<dbReference type="Proteomes" id="UP000494206">
    <property type="component" value="Unassembled WGS sequence"/>
</dbReference>
<feature type="signal peptide" evidence="1">
    <location>
        <begin position="1"/>
        <end position="17"/>
    </location>
</feature>
<name>A0A8S1ET20_9PELO</name>
<evidence type="ECO:0000313" key="3">
    <source>
        <dbReference type="Proteomes" id="UP000494206"/>
    </source>
</evidence>
<sequence>MRAIFVILVFVIAMAAASPIHGIWTHLPGAPVKRLYGFYNYLPREDDDRDKRNTIYYWTPGDDYVQY</sequence>
<keyword evidence="1" id="KW-0732">Signal</keyword>
<comment type="caution">
    <text evidence="2">The sequence shown here is derived from an EMBL/GenBank/DDBJ whole genome shotgun (WGS) entry which is preliminary data.</text>
</comment>
<protein>
    <submittedName>
        <fullName evidence="2">Uncharacterized protein</fullName>
    </submittedName>
</protein>
<keyword evidence="3" id="KW-1185">Reference proteome</keyword>
<reference evidence="2 3" key="1">
    <citation type="submission" date="2020-04" db="EMBL/GenBank/DDBJ databases">
        <authorList>
            <person name="Laetsch R D."/>
            <person name="Stevens L."/>
            <person name="Kumar S."/>
            <person name="Blaxter L. M."/>
        </authorList>
    </citation>
    <scope>NUCLEOTIDE SEQUENCE [LARGE SCALE GENOMIC DNA]</scope>
</reference>
<accession>A0A8S1ET20</accession>
<dbReference type="EMBL" id="CADEPM010000002">
    <property type="protein sequence ID" value="CAB3401071.1"/>
    <property type="molecule type" value="Genomic_DNA"/>
</dbReference>
<proteinExistence type="predicted"/>
<feature type="chain" id="PRO_5035885312" evidence="1">
    <location>
        <begin position="18"/>
        <end position="67"/>
    </location>
</feature>
<organism evidence="2 3">
    <name type="scientific">Caenorhabditis bovis</name>
    <dbReference type="NCBI Taxonomy" id="2654633"/>
    <lineage>
        <taxon>Eukaryota</taxon>
        <taxon>Metazoa</taxon>
        <taxon>Ecdysozoa</taxon>
        <taxon>Nematoda</taxon>
        <taxon>Chromadorea</taxon>
        <taxon>Rhabditida</taxon>
        <taxon>Rhabditina</taxon>
        <taxon>Rhabditomorpha</taxon>
        <taxon>Rhabditoidea</taxon>
        <taxon>Rhabditidae</taxon>
        <taxon>Peloderinae</taxon>
        <taxon>Caenorhabditis</taxon>
    </lineage>
</organism>
<evidence type="ECO:0000313" key="2">
    <source>
        <dbReference type="EMBL" id="CAB3401071.1"/>
    </source>
</evidence>
<dbReference type="OrthoDB" id="5777784at2759"/>
<dbReference type="AlphaFoldDB" id="A0A8S1ET20"/>
<gene>
    <name evidence="2" type="ORF">CBOVIS_LOCUS3872</name>
</gene>
<evidence type="ECO:0000256" key="1">
    <source>
        <dbReference type="SAM" id="SignalP"/>
    </source>
</evidence>